<keyword evidence="2" id="KW-1185">Reference proteome</keyword>
<organism evidence="1 2">
    <name type="scientific">Platysternon megacephalum</name>
    <name type="common">big-headed turtle</name>
    <dbReference type="NCBI Taxonomy" id="55544"/>
    <lineage>
        <taxon>Eukaryota</taxon>
        <taxon>Metazoa</taxon>
        <taxon>Chordata</taxon>
        <taxon>Craniata</taxon>
        <taxon>Vertebrata</taxon>
        <taxon>Euteleostomi</taxon>
        <taxon>Archelosauria</taxon>
        <taxon>Testudinata</taxon>
        <taxon>Testudines</taxon>
        <taxon>Cryptodira</taxon>
        <taxon>Durocryptodira</taxon>
        <taxon>Testudinoidea</taxon>
        <taxon>Platysternidae</taxon>
        <taxon>Platysternon</taxon>
    </lineage>
</organism>
<dbReference type="EMBL" id="QXTE01000028">
    <property type="protein sequence ID" value="TFK11787.1"/>
    <property type="molecule type" value="Genomic_DNA"/>
</dbReference>
<evidence type="ECO:0000313" key="1">
    <source>
        <dbReference type="EMBL" id="TFK11787.1"/>
    </source>
</evidence>
<reference evidence="1 2" key="1">
    <citation type="submission" date="2019-04" db="EMBL/GenBank/DDBJ databases">
        <title>Draft genome of the big-headed turtle Platysternon megacephalum.</title>
        <authorList>
            <person name="Gong S."/>
        </authorList>
    </citation>
    <scope>NUCLEOTIDE SEQUENCE [LARGE SCALE GENOMIC DNA]</scope>
    <source>
        <strain evidence="1">DO16091913</strain>
        <tissue evidence="1">Muscle</tissue>
    </source>
</reference>
<evidence type="ECO:0000313" key="2">
    <source>
        <dbReference type="Proteomes" id="UP000297703"/>
    </source>
</evidence>
<accession>A0A4D9ELS1</accession>
<gene>
    <name evidence="1" type="ORF">DR999_PMT04971</name>
</gene>
<comment type="caution">
    <text evidence="1">The sequence shown here is derived from an EMBL/GenBank/DDBJ whole genome shotgun (WGS) entry which is preliminary data.</text>
</comment>
<protein>
    <submittedName>
        <fullName evidence="1">Peroxidasin-like protein</fullName>
    </submittedName>
</protein>
<name>A0A4D9ELS1_9SAUR</name>
<proteinExistence type="predicted"/>
<dbReference type="Proteomes" id="UP000297703">
    <property type="component" value="Unassembled WGS sequence"/>
</dbReference>
<sequence>MPLSNYTELRNTLSGTLASRTLEAPCQTIHKRERTSITNWMFIANSKGARDWWIYAKWRWLFLCSPPFSLIPAHKGLMFAQQVTSCNMVSQILSISRILETARNSGRTGKSLCSV</sequence>
<dbReference type="AlphaFoldDB" id="A0A4D9ELS1"/>
<reference evidence="1 2" key="2">
    <citation type="submission" date="2019-04" db="EMBL/GenBank/DDBJ databases">
        <title>The genome sequence of big-headed turtle.</title>
        <authorList>
            <person name="Gong S."/>
        </authorList>
    </citation>
    <scope>NUCLEOTIDE SEQUENCE [LARGE SCALE GENOMIC DNA]</scope>
    <source>
        <strain evidence="1">DO16091913</strain>
        <tissue evidence="1">Muscle</tissue>
    </source>
</reference>